<evidence type="ECO:0000313" key="3">
    <source>
        <dbReference type="EMBL" id="ABK62125.1"/>
    </source>
</evidence>
<keyword evidence="1" id="KW-1133">Transmembrane helix</keyword>
<dbReference type="AlphaFoldDB" id="A0Q1N9"/>
<protein>
    <recommendedName>
        <fullName evidence="2">Zinc-ribbon domain-containing protein</fullName>
    </recommendedName>
</protein>
<accession>A0Q1N9</accession>
<keyword evidence="1" id="KW-0812">Transmembrane</keyword>
<dbReference type="KEGG" id="cno:NT01CX_0032"/>
<proteinExistence type="predicted"/>
<evidence type="ECO:0000259" key="2">
    <source>
        <dbReference type="Pfam" id="PF13240"/>
    </source>
</evidence>
<keyword evidence="1" id="KW-0472">Membrane</keyword>
<reference evidence="3 4" key="1">
    <citation type="journal article" date="2006" name="Nat. Biotechnol.">
        <title>The genome and transcriptomes of the anti-tumor agent Clostridium novyi-NT.</title>
        <authorList>
            <person name="Bettegowda C."/>
            <person name="Huang X."/>
            <person name="Lin J."/>
            <person name="Cheong I."/>
            <person name="Kohli M."/>
            <person name="Szabo S.A."/>
            <person name="Zhang X."/>
            <person name="Diaz L.A. Jr."/>
            <person name="Velculescu V.E."/>
            <person name="Parmigiani G."/>
            <person name="Kinzler K.W."/>
            <person name="Vogelstein B."/>
            <person name="Zhou S."/>
        </authorList>
    </citation>
    <scope>NUCLEOTIDE SEQUENCE [LARGE SCALE GENOMIC DNA]</scope>
    <source>
        <strain evidence="3 4">NT</strain>
    </source>
</reference>
<evidence type="ECO:0000313" key="4">
    <source>
        <dbReference type="Proteomes" id="UP000008220"/>
    </source>
</evidence>
<keyword evidence="4" id="KW-1185">Reference proteome</keyword>
<feature type="transmembrane region" description="Helical" evidence="1">
    <location>
        <begin position="60"/>
        <end position="82"/>
    </location>
</feature>
<evidence type="ECO:0000256" key="1">
    <source>
        <dbReference type="SAM" id="Phobius"/>
    </source>
</evidence>
<dbReference type="Pfam" id="PF13240">
    <property type="entry name" value="Zn_Ribbon_1"/>
    <property type="match status" value="1"/>
</dbReference>
<dbReference type="InterPro" id="IPR026870">
    <property type="entry name" value="Zinc_ribbon_dom"/>
</dbReference>
<sequence>MFCHKCGTENDNSSVYCSKCGKKLKKQDSKNKNKILVLFKKVISKLDKVVESLLKDKKKLCISLGVMIAIIILNICICVHINNKDINAFKKAFNAEKYEDAKQVYSNVINNNDKNKQDKFDKKIGKYLTNKISHLQNDFINDKNRSDCNKELDVLDQMYYYKFNFEQINKSKEKIKKYSDSRKAFKNGIKLEKNKNYFYALEQFNNVIKDDTNYSEAQNHMKDILLKAKEDMLKKSEEYLLSKVNKCKDKVSEDVTYMPKPYGELIDIGEGSVIFYPYLRGEVGIDVLKLIAGFNRSEWVFTKNIKCNADGEIFDLKFDYFDRKSNVGFGTGIYEWIEIPVLEDTILSDYNTNLNMIDNLKKLGKAKKALIRFEGDTQFLDYELTSNQKNTLLEVIELHEICKG</sequence>
<dbReference type="Proteomes" id="UP000008220">
    <property type="component" value="Chromosome"/>
</dbReference>
<dbReference type="EMBL" id="CP000382">
    <property type="protein sequence ID" value="ABK62125.1"/>
    <property type="molecule type" value="Genomic_DNA"/>
</dbReference>
<gene>
    <name evidence="3" type="ordered locus">NT01CX_0032</name>
</gene>
<dbReference type="HOGENOM" id="CLU_680962_0_0_9"/>
<organism evidence="3 4">
    <name type="scientific">Clostridium novyi (strain NT)</name>
    <dbReference type="NCBI Taxonomy" id="386415"/>
    <lineage>
        <taxon>Bacteria</taxon>
        <taxon>Bacillati</taxon>
        <taxon>Bacillota</taxon>
        <taxon>Clostridia</taxon>
        <taxon>Eubacteriales</taxon>
        <taxon>Clostridiaceae</taxon>
        <taxon>Clostridium</taxon>
    </lineage>
</organism>
<feature type="domain" description="Zinc-ribbon" evidence="2">
    <location>
        <begin position="2"/>
        <end position="24"/>
    </location>
</feature>
<name>A0Q1N9_CLONN</name>
<dbReference type="RefSeq" id="WP_011722535.1">
    <property type="nucleotide sequence ID" value="NC_008593.1"/>
</dbReference>
<dbReference type="eggNOG" id="ENOG5033B1B">
    <property type="taxonomic scope" value="Bacteria"/>
</dbReference>